<organism evidence="4">
    <name type="scientific">Chlorella variabilis</name>
    <name type="common">Green alga</name>
    <dbReference type="NCBI Taxonomy" id="554065"/>
    <lineage>
        <taxon>Eukaryota</taxon>
        <taxon>Viridiplantae</taxon>
        <taxon>Chlorophyta</taxon>
        <taxon>core chlorophytes</taxon>
        <taxon>Trebouxiophyceae</taxon>
        <taxon>Chlorellales</taxon>
        <taxon>Chlorellaceae</taxon>
        <taxon>Chlorella clade</taxon>
        <taxon>Chlorella</taxon>
    </lineage>
</organism>
<keyword evidence="4" id="KW-1185">Reference proteome</keyword>
<accession>E1ZBV6</accession>
<feature type="transmembrane region" description="Helical" evidence="2">
    <location>
        <begin position="97"/>
        <end position="121"/>
    </location>
</feature>
<name>E1ZBV6_CHLVA</name>
<reference evidence="3 4" key="1">
    <citation type="journal article" date="2010" name="Plant Cell">
        <title>The Chlorella variabilis NC64A genome reveals adaptation to photosymbiosis, coevolution with viruses, and cryptic sex.</title>
        <authorList>
            <person name="Blanc G."/>
            <person name="Duncan G."/>
            <person name="Agarkova I."/>
            <person name="Borodovsky M."/>
            <person name="Gurnon J."/>
            <person name="Kuo A."/>
            <person name="Lindquist E."/>
            <person name="Lucas S."/>
            <person name="Pangilinan J."/>
            <person name="Polle J."/>
            <person name="Salamov A."/>
            <person name="Terry A."/>
            <person name="Yamada T."/>
            <person name="Dunigan D.D."/>
            <person name="Grigoriev I.V."/>
            <person name="Claverie J.M."/>
            <person name="Van Etten J.L."/>
        </authorList>
    </citation>
    <scope>NUCLEOTIDE SEQUENCE [LARGE SCALE GENOMIC DNA]</scope>
    <source>
        <strain evidence="3 4">NC64A</strain>
    </source>
</reference>
<proteinExistence type="predicted"/>
<dbReference type="EMBL" id="GL433841">
    <property type="protein sequence ID" value="EFN56495.1"/>
    <property type="molecule type" value="Genomic_DNA"/>
</dbReference>
<keyword evidence="2" id="KW-0472">Membrane</keyword>
<dbReference type="InParanoid" id="E1ZBV6"/>
<evidence type="ECO:0000256" key="2">
    <source>
        <dbReference type="SAM" id="Phobius"/>
    </source>
</evidence>
<evidence type="ECO:0000256" key="1">
    <source>
        <dbReference type="SAM" id="MobiDB-lite"/>
    </source>
</evidence>
<dbReference type="GeneID" id="17356304"/>
<evidence type="ECO:0000313" key="3">
    <source>
        <dbReference type="EMBL" id="EFN56495.1"/>
    </source>
</evidence>
<evidence type="ECO:0000313" key="4">
    <source>
        <dbReference type="Proteomes" id="UP000008141"/>
    </source>
</evidence>
<feature type="transmembrane region" description="Helical" evidence="2">
    <location>
        <begin position="62"/>
        <end position="85"/>
    </location>
</feature>
<gene>
    <name evidence="3" type="ORF">CHLNCDRAFT_144089</name>
</gene>
<dbReference type="OrthoDB" id="515205at2759"/>
<sequence length="169" mass="17911">MAQQRGVRTGAEVPAETLPTVPSRTWPCNFRDFMRLRAAAQSPHRSACCLPMLSPVSLPASIWYGITNFLDLTYTAFVVALSLAFNNNQGFDTSWLGIMDIIGSIIYVADLIMGFHIGVVAKWEGRAVTTGLGGTAFGPKLAAAAAALPPGHGGGGGTLRRPRAAELRP</sequence>
<dbReference type="KEGG" id="cvr:CHLNCDRAFT_144089"/>
<keyword evidence="2" id="KW-1133">Transmembrane helix</keyword>
<dbReference type="RefSeq" id="XP_005848597.1">
    <property type="nucleotide sequence ID" value="XM_005848535.1"/>
</dbReference>
<dbReference type="AlphaFoldDB" id="E1ZBV6"/>
<feature type="region of interest" description="Disordered" evidence="1">
    <location>
        <begin position="148"/>
        <end position="169"/>
    </location>
</feature>
<keyword evidence="2" id="KW-0812">Transmembrane</keyword>
<protein>
    <submittedName>
        <fullName evidence="3">Uncharacterized protein</fullName>
    </submittedName>
</protein>
<dbReference type="Proteomes" id="UP000008141">
    <property type="component" value="Unassembled WGS sequence"/>
</dbReference>